<evidence type="ECO:0000313" key="2">
    <source>
        <dbReference type="Proteomes" id="UP000596123"/>
    </source>
</evidence>
<reference evidence="1 2" key="1">
    <citation type="submission" date="2020-12" db="EMBL/GenBank/DDBJ databases">
        <title>Complete genome sequence of Erwinia phage pEa_SNUABM_5.</title>
        <authorList>
            <person name="Kim S.G."/>
            <person name="Lee S.B."/>
            <person name="Kwon J."/>
            <person name="Park S.C."/>
        </authorList>
    </citation>
    <scope>NUCLEOTIDE SEQUENCE [LARGE SCALE GENOMIC DNA]</scope>
</reference>
<proteinExistence type="predicted"/>
<gene>
    <name evidence="1" type="ORF">pEaSNUABM5_00060</name>
</gene>
<organism evidence="1 2">
    <name type="scientific">Erwinia phage pEa_SNUABM_5</name>
    <dbReference type="NCBI Taxonomy" id="2797313"/>
    <lineage>
        <taxon>Viruses</taxon>
        <taxon>Duplodnaviria</taxon>
        <taxon>Heunggongvirae</taxon>
        <taxon>Uroviricota</taxon>
        <taxon>Caudoviricetes</taxon>
        <taxon>Rivsvirus</taxon>
        <taxon>Rivsvirus SNUABM5</taxon>
    </lineage>
</organism>
<accession>A0A7T8EPC9</accession>
<keyword evidence="2" id="KW-1185">Reference proteome</keyword>
<protein>
    <submittedName>
        <fullName evidence="1">Uncharacterized protein</fullName>
    </submittedName>
</protein>
<sequence length="131" mass="15120">MSLIRRDLILFERTDLKVVRKKIRRGTVRVLLSATPNSVAVVEGRAISPHIYRIKNTHSFIVTRSGALHDLVDYLNLKLEEVHHFKRDGDNVVELLNGETVIPNEILEIRAIKGRMAYARKHPPVYEQEED</sequence>
<dbReference type="EMBL" id="MW366843">
    <property type="protein sequence ID" value="QQO90202.1"/>
    <property type="molecule type" value="Genomic_DNA"/>
</dbReference>
<dbReference type="Proteomes" id="UP000596123">
    <property type="component" value="Segment"/>
</dbReference>
<name>A0A7T8EPC9_9CAUD</name>
<evidence type="ECO:0000313" key="1">
    <source>
        <dbReference type="EMBL" id="QQO90202.1"/>
    </source>
</evidence>